<protein>
    <submittedName>
        <fullName evidence="2">CubicO group peptidase, beta-lactamase class C family</fullName>
    </submittedName>
</protein>
<organism evidence="2 3">
    <name type="scientific">Maribacter aquivivus</name>
    <dbReference type="NCBI Taxonomy" id="228958"/>
    <lineage>
        <taxon>Bacteria</taxon>
        <taxon>Pseudomonadati</taxon>
        <taxon>Bacteroidota</taxon>
        <taxon>Flavobacteriia</taxon>
        <taxon>Flavobacteriales</taxon>
        <taxon>Flavobacteriaceae</taxon>
        <taxon>Maribacter</taxon>
    </lineage>
</organism>
<sequence length="382" mass="42972">MNPILKYLKNVFAAKRILADDTELTGLVKVDYLLQQLIIEDKVPGIAITVLKEGKSVFQKGYGYANIGEKQYIDPKKSIFRIASVSKPIAAIALAHMVQEELIDLDESFYTYLPDYPKKEWDFTIRQLASHTAGIRVYKGKEYGLNKPLSIKEGLKIFKDDPLVYKPGSEYLYNSFDWAMISAAMQEASGIPFEEYVQGKVLNPLGMNSTFCPECHYESDSQSSSENTDALEVNDIFISKEQNNVATFYTKSISGFRKAIPVDNFYKLAGGGYLSTSEDIAKFGQAFLDKKVKIEEAILNQFLTAQQVDGNSTYYSFGWQVSEDAKGRKFFGHVGNGVGGYSNFFVYPKEQLVFSILINCTDPRIQEELDAIVDCFFNESKA</sequence>
<dbReference type="InterPro" id="IPR001466">
    <property type="entry name" value="Beta-lactam-related"/>
</dbReference>
<dbReference type="RefSeq" id="WP_073247048.1">
    <property type="nucleotide sequence ID" value="NZ_FQZX01000004.1"/>
</dbReference>
<name>A0A1M6UYD2_9FLAO</name>
<evidence type="ECO:0000313" key="2">
    <source>
        <dbReference type="EMBL" id="SHK74262.1"/>
    </source>
</evidence>
<proteinExistence type="predicted"/>
<feature type="domain" description="Beta-lactamase-related" evidence="1">
    <location>
        <begin position="33"/>
        <end position="363"/>
    </location>
</feature>
<dbReference type="PANTHER" id="PTHR46520:SF1">
    <property type="entry name" value="SERINE BETA-LACTAMASE-LIKE PROTEIN LACTB, MITOCHONDRIAL"/>
    <property type="match status" value="1"/>
</dbReference>
<dbReference type="InterPro" id="IPR052794">
    <property type="entry name" value="Mito_Ser_Protease_LACTB"/>
</dbReference>
<dbReference type="STRING" id="228958.SAMN04488007_3739"/>
<dbReference type="InterPro" id="IPR012338">
    <property type="entry name" value="Beta-lactam/transpept-like"/>
</dbReference>
<dbReference type="SUPFAM" id="SSF56601">
    <property type="entry name" value="beta-lactamase/transpeptidase-like"/>
    <property type="match status" value="1"/>
</dbReference>
<dbReference type="Proteomes" id="UP000184314">
    <property type="component" value="Unassembled WGS sequence"/>
</dbReference>
<reference evidence="3" key="1">
    <citation type="submission" date="2016-11" db="EMBL/GenBank/DDBJ databases">
        <authorList>
            <person name="Varghese N."/>
            <person name="Submissions S."/>
        </authorList>
    </citation>
    <scope>NUCLEOTIDE SEQUENCE [LARGE SCALE GENOMIC DNA]</scope>
    <source>
        <strain evidence="3">DSM 16478</strain>
    </source>
</reference>
<dbReference type="GO" id="GO:0008233">
    <property type="term" value="F:peptidase activity"/>
    <property type="evidence" value="ECO:0007669"/>
    <property type="project" value="TreeGrafter"/>
</dbReference>
<evidence type="ECO:0000259" key="1">
    <source>
        <dbReference type="Pfam" id="PF00144"/>
    </source>
</evidence>
<dbReference type="OrthoDB" id="9793489at2"/>
<dbReference type="EMBL" id="FQZX01000004">
    <property type="protein sequence ID" value="SHK74262.1"/>
    <property type="molecule type" value="Genomic_DNA"/>
</dbReference>
<accession>A0A1M6UYD2</accession>
<dbReference type="Pfam" id="PF00144">
    <property type="entry name" value="Beta-lactamase"/>
    <property type="match status" value="1"/>
</dbReference>
<dbReference type="GO" id="GO:0019216">
    <property type="term" value="P:regulation of lipid metabolic process"/>
    <property type="evidence" value="ECO:0007669"/>
    <property type="project" value="TreeGrafter"/>
</dbReference>
<dbReference type="GO" id="GO:0006508">
    <property type="term" value="P:proteolysis"/>
    <property type="evidence" value="ECO:0007669"/>
    <property type="project" value="TreeGrafter"/>
</dbReference>
<dbReference type="AlphaFoldDB" id="A0A1M6UYD2"/>
<dbReference type="PANTHER" id="PTHR46520">
    <property type="entry name" value="SERINE BETA-LACTAMASE-LIKE PROTEIN LACTB, MITOCHONDRIAL"/>
    <property type="match status" value="1"/>
</dbReference>
<keyword evidence="3" id="KW-1185">Reference proteome</keyword>
<evidence type="ECO:0000313" key="3">
    <source>
        <dbReference type="Proteomes" id="UP000184314"/>
    </source>
</evidence>
<dbReference type="Gene3D" id="3.40.710.10">
    <property type="entry name" value="DD-peptidase/beta-lactamase superfamily"/>
    <property type="match status" value="1"/>
</dbReference>
<gene>
    <name evidence="2" type="ORF">SAMN04488007_3739</name>
</gene>